<name>A0A4Y2FUV7_ARAVE</name>
<dbReference type="AlphaFoldDB" id="A0A4Y2FUV7"/>
<feature type="transmembrane region" description="Helical" evidence="2">
    <location>
        <begin position="52"/>
        <end position="73"/>
    </location>
</feature>
<sequence>MRNEVVRVGCCPQRYDKGPENPRARQGGSHASDNTPDGLARRTDGRVGSVPLVFRLFFSPLSPFLSFLFWFFFLPTAGQRYPRGRRGYRLLLLPLAGRSHGVSVSGTWRTKERVQSAATTAQFRVGCYAFGSKFPFVVLARAVCYRPLR</sequence>
<feature type="region of interest" description="Disordered" evidence="1">
    <location>
        <begin position="12"/>
        <end position="42"/>
    </location>
</feature>
<dbReference type="EMBL" id="BGPR01001058">
    <property type="protein sequence ID" value="GBM44225.1"/>
    <property type="molecule type" value="Genomic_DNA"/>
</dbReference>
<gene>
    <name evidence="3" type="ORF">AVEN_15560_1</name>
</gene>
<keyword evidence="2" id="KW-1133">Transmembrane helix</keyword>
<keyword evidence="2" id="KW-0472">Membrane</keyword>
<reference evidence="3 4" key="1">
    <citation type="journal article" date="2019" name="Sci. Rep.">
        <title>Orb-weaving spider Araneus ventricosus genome elucidates the spidroin gene catalogue.</title>
        <authorList>
            <person name="Kono N."/>
            <person name="Nakamura H."/>
            <person name="Ohtoshi R."/>
            <person name="Moran D.A.P."/>
            <person name="Shinohara A."/>
            <person name="Yoshida Y."/>
            <person name="Fujiwara M."/>
            <person name="Mori M."/>
            <person name="Tomita M."/>
            <person name="Arakawa K."/>
        </authorList>
    </citation>
    <scope>NUCLEOTIDE SEQUENCE [LARGE SCALE GENOMIC DNA]</scope>
</reference>
<proteinExistence type="predicted"/>
<protein>
    <submittedName>
        <fullName evidence="3">Uncharacterized protein</fullName>
    </submittedName>
</protein>
<feature type="compositionally biased region" description="Basic and acidic residues" evidence="1">
    <location>
        <begin position="14"/>
        <end position="23"/>
    </location>
</feature>
<comment type="caution">
    <text evidence="3">The sequence shown here is derived from an EMBL/GenBank/DDBJ whole genome shotgun (WGS) entry which is preliminary data.</text>
</comment>
<evidence type="ECO:0000313" key="4">
    <source>
        <dbReference type="Proteomes" id="UP000499080"/>
    </source>
</evidence>
<evidence type="ECO:0000256" key="1">
    <source>
        <dbReference type="SAM" id="MobiDB-lite"/>
    </source>
</evidence>
<evidence type="ECO:0000256" key="2">
    <source>
        <dbReference type="SAM" id="Phobius"/>
    </source>
</evidence>
<accession>A0A4Y2FUV7</accession>
<dbReference type="Proteomes" id="UP000499080">
    <property type="component" value="Unassembled WGS sequence"/>
</dbReference>
<keyword evidence="4" id="KW-1185">Reference proteome</keyword>
<evidence type="ECO:0000313" key="3">
    <source>
        <dbReference type="EMBL" id="GBM44225.1"/>
    </source>
</evidence>
<organism evidence="3 4">
    <name type="scientific">Araneus ventricosus</name>
    <name type="common">Orbweaver spider</name>
    <name type="synonym">Epeira ventricosa</name>
    <dbReference type="NCBI Taxonomy" id="182803"/>
    <lineage>
        <taxon>Eukaryota</taxon>
        <taxon>Metazoa</taxon>
        <taxon>Ecdysozoa</taxon>
        <taxon>Arthropoda</taxon>
        <taxon>Chelicerata</taxon>
        <taxon>Arachnida</taxon>
        <taxon>Araneae</taxon>
        <taxon>Araneomorphae</taxon>
        <taxon>Entelegynae</taxon>
        <taxon>Araneoidea</taxon>
        <taxon>Araneidae</taxon>
        <taxon>Araneus</taxon>
    </lineage>
</organism>
<keyword evidence="2" id="KW-0812">Transmembrane</keyword>